<keyword evidence="3" id="KW-1185">Reference proteome</keyword>
<accession>A0ABW5U801</accession>
<gene>
    <name evidence="2" type="ORF">ACFSUD_17940</name>
</gene>
<proteinExistence type="predicted"/>
<dbReference type="Proteomes" id="UP001597474">
    <property type="component" value="Unassembled WGS sequence"/>
</dbReference>
<comment type="caution">
    <text evidence="2">The sequence shown here is derived from an EMBL/GenBank/DDBJ whole genome shotgun (WGS) entry which is preliminary data.</text>
</comment>
<reference evidence="3" key="1">
    <citation type="journal article" date="2019" name="Int. J. Syst. Evol. Microbiol.">
        <title>The Global Catalogue of Microorganisms (GCM) 10K type strain sequencing project: providing services to taxonomists for standard genome sequencing and annotation.</title>
        <authorList>
            <consortium name="The Broad Institute Genomics Platform"/>
            <consortium name="The Broad Institute Genome Sequencing Center for Infectious Disease"/>
            <person name="Wu L."/>
            <person name="Ma J."/>
        </authorList>
    </citation>
    <scope>NUCLEOTIDE SEQUENCE [LARGE SCALE GENOMIC DNA]</scope>
    <source>
        <strain evidence="3">TISTR 2562</strain>
    </source>
</reference>
<organism evidence="2 3">
    <name type="scientific">Sulfitobacter aestuarii</name>
    <dbReference type="NCBI Taxonomy" id="2161676"/>
    <lineage>
        <taxon>Bacteria</taxon>
        <taxon>Pseudomonadati</taxon>
        <taxon>Pseudomonadota</taxon>
        <taxon>Alphaproteobacteria</taxon>
        <taxon>Rhodobacterales</taxon>
        <taxon>Roseobacteraceae</taxon>
        <taxon>Sulfitobacter</taxon>
    </lineage>
</organism>
<dbReference type="EMBL" id="JBHUMP010000026">
    <property type="protein sequence ID" value="MFD2741458.1"/>
    <property type="molecule type" value="Genomic_DNA"/>
</dbReference>
<evidence type="ECO:0000256" key="1">
    <source>
        <dbReference type="SAM" id="MobiDB-lite"/>
    </source>
</evidence>
<feature type="region of interest" description="Disordered" evidence="1">
    <location>
        <begin position="1"/>
        <end position="50"/>
    </location>
</feature>
<dbReference type="RefSeq" id="WP_386375885.1">
    <property type="nucleotide sequence ID" value="NZ_JBHUMP010000026.1"/>
</dbReference>
<name>A0ABW5U801_9RHOB</name>
<evidence type="ECO:0000313" key="2">
    <source>
        <dbReference type="EMBL" id="MFD2741458.1"/>
    </source>
</evidence>
<protein>
    <submittedName>
        <fullName evidence="2">Uncharacterized protein</fullName>
    </submittedName>
</protein>
<evidence type="ECO:0000313" key="3">
    <source>
        <dbReference type="Proteomes" id="UP001597474"/>
    </source>
</evidence>
<sequence length="94" mass="10930">MPRELDLSKLSQFEPDRKRSPEPQRAPVGAQRHVAAPKPEDHPWPSREPMVDGQISIKAPQHVLARFKKLCKEDRRTYADMLEILMNEFDRRAG</sequence>